<evidence type="ECO:0000313" key="2">
    <source>
        <dbReference type="EMBL" id="GFO42456.1"/>
    </source>
</evidence>
<comment type="caution">
    <text evidence="2">The sequence shown here is derived from an EMBL/GenBank/DDBJ whole genome shotgun (WGS) entry which is preliminary data.</text>
</comment>
<dbReference type="Proteomes" id="UP000735302">
    <property type="component" value="Unassembled WGS sequence"/>
</dbReference>
<reference evidence="2 3" key="1">
    <citation type="journal article" date="2021" name="Elife">
        <title>Chloroplast acquisition without the gene transfer in kleptoplastic sea slugs, Plakobranchus ocellatus.</title>
        <authorList>
            <person name="Maeda T."/>
            <person name="Takahashi S."/>
            <person name="Yoshida T."/>
            <person name="Shimamura S."/>
            <person name="Takaki Y."/>
            <person name="Nagai Y."/>
            <person name="Toyoda A."/>
            <person name="Suzuki Y."/>
            <person name="Arimoto A."/>
            <person name="Ishii H."/>
            <person name="Satoh N."/>
            <person name="Nishiyama T."/>
            <person name="Hasebe M."/>
            <person name="Maruyama T."/>
            <person name="Minagawa J."/>
            <person name="Obokata J."/>
            <person name="Shigenobu S."/>
        </authorList>
    </citation>
    <scope>NUCLEOTIDE SEQUENCE [LARGE SCALE GENOMIC DNA]</scope>
</reference>
<evidence type="ECO:0008006" key="4">
    <source>
        <dbReference type="Google" id="ProtNLM"/>
    </source>
</evidence>
<proteinExistence type="predicted"/>
<feature type="signal peptide" evidence="1">
    <location>
        <begin position="1"/>
        <end position="20"/>
    </location>
</feature>
<protein>
    <recommendedName>
        <fullName evidence="4">Secreted protein</fullName>
    </recommendedName>
</protein>
<dbReference type="AlphaFoldDB" id="A0AAV4DEA6"/>
<accession>A0AAV4DEA6</accession>
<name>A0AAV4DEA6_9GAST</name>
<feature type="chain" id="PRO_5043763894" description="Secreted protein" evidence="1">
    <location>
        <begin position="21"/>
        <end position="84"/>
    </location>
</feature>
<evidence type="ECO:0000256" key="1">
    <source>
        <dbReference type="SAM" id="SignalP"/>
    </source>
</evidence>
<gene>
    <name evidence="2" type="ORF">PoB_006896100</name>
</gene>
<keyword evidence="3" id="KW-1185">Reference proteome</keyword>
<dbReference type="EMBL" id="BLXT01007807">
    <property type="protein sequence ID" value="GFO42456.1"/>
    <property type="molecule type" value="Genomic_DNA"/>
</dbReference>
<evidence type="ECO:0000313" key="3">
    <source>
        <dbReference type="Proteomes" id="UP000735302"/>
    </source>
</evidence>
<keyword evidence="1" id="KW-0732">Signal</keyword>
<sequence>MRLFPCRVRMLLSGCGSILAMQERYCQGAAPSLPSKNAIVRVRLHPCRARTLLSGFHESDKSEITVNGYKSQAVIKKREAMCEE</sequence>
<organism evidence="2 3">
    <name type="scientific">Plakobranchus ocellatus</name>
    <dbReference type="NCBI Taxonomy" id="259542"/>
    <lineage>
        <taxon>Eukaryota</taxon>
        <taxon>Metazoa</taxon>
        <taxon>Spiralia</taxon>
        <taxon>Lophotrochozoa</taxon>
        <taxon>Mollusca</taxon>
        <taxon>Gastropoda</taxon>
        <taxon>Heterobranchia</taxon>
        <taxon>Euthyneura</taxon>
        <taxon>Panpulmonata</taxon>
        <taxon>Sacoglossa</taxon>
        <taxon>Placobranchoidea</taxon>
        <taxon>Plakobranchidae</taxon>
        <taxon>Plakobranchus</taxon>
    </lineage>
</organism>